<feature type="domain" description="HTH lysR-type" evidence="5">
    <location>
        <begin position="4"/>
        <end position="61"/>
    </location>
</feature>
<dbReference type="PROSITE" id="PS50931">
    <property type="entry name" value="HTH_LYSR"/>
    <property type="match status" value="1"/>
</dbReference>
<keyword evidence="7" id="KW-1185">Reference proteome</keyword>
<dbReference type="InterPro" id="IPR005119">
    <property type="entry name" value="LysR_subst-bd"/>
</dbReference>
<dbReference type="EMBL" id="JABWCS010000221">
    <property type="protein sequence ID" value="NUU64330.1"/>
    <property type="molecule type" value="Genomic_DNA"/>
</dbReference>
<dbReference type="GO" id="GO:0000976">
    <property type="term" value="F:transcription cis-regulatory region binding"/>
    <property type="evidence" value="ECO:0007669"/>
    <property type="project" value="TreeGrafter"/>
</dbReference>
<evidence type="ECO:0000313" key="6">
    <source>
        <dbReference type="EMBL" id="NUU64330.1"/>
    </source>
</evidence>
<dbReference type="Gene3D" id="3.40.190.290">
    <property type="match status" value="1"/>
</dbReference>
<accession>A0A850EWM1</accession>
<dbReference type="RefSeq" id="WP_175374651.1">
    <property type="nucleotide sequence ID" value="NZ_JABWCS010000221.1"/>
</dbReference>
<dbReference type="Pfam" id="PF00126">
    <property type="entry name" value="HTH_1"/>
    <property type="match status" value="1"/>
</dbReference>
<evidence type="ECO:0000256" key="1">
    <source>
        <dbReference type="ARBA" id="ARBA00009437"/>
    </source>
</evidence>
<evidence type="ECO:0000256" key="2">
    <source>
        <dbReference type="ARBA" id="ARBA00023015"/>
    </source>
</evidence>
<dbReference type="InterPro" id="IPR000847">
    <property type="entry name" value="LysR_HTH_N"/>
</dbReference>
<gene>
    <name evidence="6" type="ORF">HPT30_28650</name>
</gene>
<dbReference type="InterPro" id="IPR036388">
    <property type="entry name" value="WH-like_DNA-bd_sf"/>
</dbReference>
<dbReference type="PRINTS" id="PR00039">
    <property type="entry name" value="HTHLYSR"/>
</dbReference>
<dbReference type="InterPro" id="IPR036390">
    <property type="entry name" value="WH_DNA-bd_sf"/>
</dbReference>
<dbReference type="PANTHER" id="PTHR30126">
    <property type="entry name" value="HTH-TYPE TRANSCRIPTIONAL REGULATOR"/>
    <property type="match status" value="1"/>
</dbReference>
<protein>
    <submittedName>
        <fullName evidence="6">LysR family transcriptional regulator</fullName>
    </submittedName>
</protein>
<dbReference type="AlphaFoldDB" id="A0A850EWM1"/>
<sequence>MLDFNLEYLRAFYYVANLESTTKAATALFISQPAITRSIRKLEHHLGCALFVRTSKGMKLTNEGEAFYKHVTEAFDGLMSGEKELQRMASFESGRLKIGTTETALYDFLLPKIERFREQFPNVHIDIMGGLTPEAVQLVHSGNADLAVVVTPVRDQEGLTLKNVRSFNDVFIVGTGYPELTNRVVTAREICKYPVVTIEKGTSSRDFLDHWFKEQGILFEPDYNVRTSSMIIPFVMRNLAVGIVPAMFADNFIKNGNMTRLQLDKEMPHRHISILYKRSKSLSLLGRKFIDFVSDEEMDQSGLYEIK</sequence>
<evidence type="ECO:0000259" key="5">
    <source>
        <dbReference type="PROSITE" id="PS50931"/>
    </source>
</evidence>
<dbReference type="PANTHER" id="PTHR30126:SF64">
    <property type="entry name" value="HTH-TYPE TRANSCRIPTIONAL REGULATOR CITR"/>
    <property type="match status" value="1"/>
</dbReference>
<dbReference type="Pfam" id="PF03466">
    <property type="entry name" value="LysR_substrate"/>
    <property type="match status" value="1"/>
</dbReference>
<keyword evidence="2" id="KW-0805">Transcription regulation</keyword>
<dbReference type="Proteomes" id="UP000564806">
    <property type="component" value="Unassembled WGS sequence"/>
</dbReference>
<evidence type="ECO:0000256" key="4">
    <source>
        <dbReference type="ARBA" id="ARBA00023163"/>
    </source>
</evidence>
<dbReference type="GO" id="GO:0003700">
    <property type="term" value="F:DNA-binding transcription factor activity"/>
    <property type="evidence" value="ECO:0007669"/>
    <property type="project" value="InterPro"/>
</dbReference>
<dbReference type="CDD" id="cd05466">
    <property type="entry name" value="PBP2_LTTR_substrate"/>
    <property type="match status" value="1"/>
</dbReference>
<organism evidence="6 7">
    <name type="scientific">Paenibacillus agri</name>
    <dbReference type="NCBI Taxonomy" id="2744309"/>
    <lineage>
        <taxon>Bacteria</taxon>
        <taxon>Bacillati</taxon>
        <taxon>Bacillota</taxon>
        <taxon>Bacilli</taxon>
        <taxon>Bacillales</taxon>
        <taxon>Paenibacillaceae</taxon>
        <taxon>Paenibacillus</taxon>
    </lineage>
</organism>
<comment type="caution">
    <text evidence="6">The sequence shown here is derived from an EMBL/GenBank/DDBJ whole genome shotgun (WGS) entry which is preliminary data.</text>
</comment>
<evidence type="ECO:0000313" key="7">
    <source>
        <dbReference type="Proteomes" id="UP000564806"/>
    </source>
</evidence>
<keyword evidence="4" id="KW-0804">Transcription</keyword>
<proteinExistence type="inferred from homology"/>
<reference evidence="6" key="1">
    <citation type="submission" date="2020-06" db="EMBL/GenBank/DDBJ databases">
        <title>Paenibacillus sp. nov., isolated from soil.</title>
        <authorList>
            <person name="Seo Y.L."/>
        </authorList>
    </citation>
    <scope>NUCLEOTIDE SEQUENCE [LARGE SCALE GENOMIC DNA]</scope>
    <source>
        <strain evidence="6">JW14</strain>
    </source>
</reference>
<name>A0A850EWM1_9BACL</name>
<dbReference type="SUPFAM" id="SSF53850">
    <property type="entry name" value="Periplasmic binding protein-like II"/>
    <property type="match status" value="1"/>
</dbReference>
<evidence type="ECO:0000256" key="3">
    <source>
        <dbReference type="ARBA" id="ARBA00023125"/>
    </source>
</evidence>
<dbReference type="FunFam" id="1.10.10.10:FF:000001">
    <property type="entry name" value="LysR family transcriptional regulator"/>
    <property type="match status" value="1"/>
</dbReference>
<comment type="similarity">
    <text evidence="1">Belongs to the LysR transcriptional regulatory family.</text>
</comment>
<keyword evidence="3" id="KW-0238">DNA-binding</keyword>
<dbReference type="SUPFAM" id="SSF46785">
    <property type="entry name" value="Winged helix' DNA-binding domain"/>
    <property type="match status" value="1"/>
</dbReference>
<dbReference type="Gene3D" id="1.10.10.10">
    <property type="entry name" value="Winged helix-like DNA-binding domain superfamily/Winged helix DNA-binding domain"/>
    <property type="match status" value="1"/>
</dbReference>